<name>A0A091DTQ3_FUKDA</name>
<evidence type="ECO:0000313" key="2">
    <source>
        <dbReference type="EMBL" id="KFO26151.1"/>
    </source>
</evidence>
<protein>
    <submittedName>
        <fullName evidence="2">Max-interacting protein 1</fullName>
    </submittedName>
</protein>
<feature type="compositionally biased region" description="Polar residues" evidence="1">
    <location>
        <begin position="84"/>
        <end position="104"/>
    </location>
</feature>
<feature type="compositionally biased region" description="Acidic residues" evidence="1">
    <location>
        <begin position="49"/>
        <end position="59"/>
    </location>
</feature>
<sequence>MGYRAAANQQQEELNSALRLATCKSATQPPYEKLRGYLQYPQNYRSDSEQEEIEVDIESTEFSHEKVDNISTTSTNDTDDHSSLQSIGSDEGHSSASIELSFTS</sequence>
<keyword evidence="3" id="KW-1185">Reference proteome</keyword>
<evidence type="ECO:0000256" key="1">
    <source>
        <dbReference type="SAM" id="MobiDB-lite"/>
    </source>
</evidence>
<reference evidence="2 3" key="1">
    <citation type="submission" date="2013-11" db="EMBL/GenBank/DDBJ databases">
        <title>The Damaraland mole rat (Fukomys damarensis) genome and evolution of African mole rats.</title>
        <authorList>
            <person name="Gladyshev V.N."/>
            <person name="Fang X."/>
        </authorList>
    </citation>
    <scope>NUCLEOTIDE SEQUENCE [LARGE SCALE GENOMIC DNA]</scope>
    <source>
        <tissue evidence="2">Liver</tissue>
    </source>
</reference>
<accession>A0A091DTQ3</accession>
<organism evidence="2 3">
    <name type="scientific">Fukomys damarensis</name>
    <name type="common">Damaraland mole rat</name>
    <name type="synonym">Cryptomys damarensis</name>
    <dbReference type="NCBI Taxonomy" id="885580"/>
    <lineage>
        <taxon>Eukaryota</taxon>
        <taxon>Metazoa</taxon>
        <taxon>Chordata</taxon>
        <taxon>Craniata</taxon>
        <taxon>Vertebrata</taxon>
        <taxon>Euteleostomi</taxon>
        <taxon>Mammalia</taxon>
        <taxon>Eutheria</taxon>
        <taxon>Euarchontoglires</taxon>
        <taxon>Glires</taxon>
        <taxon>Rodentia</taxon>
        <taxon>Hystricomorpha</taxon>
        <taxon>Bathyergidae</taxon>
        <taxon>Fukomys</taxon>
    </lineage>
</organism>
<dbReference type="Proteomes" id="UP000028990">
    <property type="component" value="Unassembled WGS sequence"/>
</dbReference>
<evidence type="ECO:0000313" key="3">
    <source>
        <dbReference type="Proteomes" id="UP000028990"/>
    </source>
</evidence>
<proteinExistence type="predicted"/>
<gene>
    <name evidence="2" type="ORF">H920_12456</name>
</gene>
<dbReference type="AlphaFoldDB" id="A0A091DTQ3"/>
<feature type="region of interest" description="Disordered" evidence="1">
    <location>
        <begin position="43"/>
        <end position="104"/>
    </location>
</feature>
<dbReference type="EMBL" id="KN123229">
    <property type="protein sequence ID" value="KFO26151.1"/>
    <property type="molecule type" value="Genomic_DNA"/>
</dbReference>